<dbReference type="Proteomes" id="UP001165143">
    <property type="component" value="Unassembled WGS sequence"/>
</dbReference>
<organism evidence="2 3">
    <name type="scientific">Kitasatospora phosalacinea</name>
    <dbReference type="NCBI Taxonomy" id="2065"/>
    <lineage>
        <taxon>Bacteria</taxon>
        <taxon>Bacillati</taxon>
        <taxon>Actinomycetota</taxon>
        <taxon>Actinomycetes</taxon>
        <taxon>Kitasatosporales</taxon>
        <taxon>Streptomycetaceae</taxon>
        <taxon>Kitasatospora</taxon>
    </lineage>
</organism>
<dbReference type="EMBL" id="BSRX01000004">
    <property type="protein sequence ID" value="GLW52906.1"/>
    <property type="molecule type" value="Genomic_DNA"/>
</dbReference>
<accession>A0A9W6PDG1</accession>
<sequence>MRIGYSHWGFLGSGITDTPDGGRSHRRTLVDGLIAAGHEIVFLQANRDLAEAGTDLTATYRWDGGLPEIDALFLEWRWPIPGRNTTACDAEGHTCDLHRQQELLDHYTHRLAVRTVLWDKDQQLPTDDPLRTVRHLQVCEPALYPSPGAASLLFPVADDALDRAYPAALAAEKRELPLIYIGNQYDRDMAFEEFFAPAAAQLPHRVAGKWNNTARWPEVNFTGRIPFDEVTSAYRSAVATVLLAPDRYARTGQFTQRLFEAVLTGCLPLAPRALRAAETVVPRELVVTSAADVVATVTALARIAGSQAHADLIARCIDRLDPFRLSRQLRTLTAALTGTAIPPLLLEGDRA</sequence>
<proteinExistence type="predicted"/>
<feature type="domain" description="Spore protein YkvP/CgeB glycosyl transferase-like" evidence="1">
    <location>
        <begin position="193"/>
        <end position="298"/>
    </location>
</feature>
<dbReference type="AlphaFoldDB" id="A0A9W6PDG1"/>
<dbReference type="RefSeq" id="WP_033250876.1">
    <property type="nucleotide sequence ID" value="NZ_BSRX01000004.1"/>
</dbReference>
<comment type="caution">
    <text evidence="2">The sequence shown here is derived from an EMBL/GenBank/DDBJ whole genome shotgun (WGS) entry which is preliminary data.</text>
</comment>
<evidence type="ECO:0000259" key="1">
    <source>
        <dbReference type="Pfam" id="PF13524"/>
    </source>
</evidence>
<protein>
    <recommendedName>
        <fullName evidence="1">Spore protein YkvP/CgeB glycosyl transferase-like domain-containing protein</fullName>
    </recommendedName>
</protein>
<dbReference type="Pfam" id="PF13524">
    <property type="entry name" value="Glyco_trans_1_2"/>
    <property type="match status" value="1"/>
</dbReference>
<evidence type="ECO:0000313" key="3">
    <source>
        <dbReference type="Proteomes" id="UP001165143"/>
    </source>
</evidence>
<name>A0A9W6PDG1_9ACTN</name>
<evidence type="ECO:0000313" key="2">
    <source>
        <dbReference type="EMBL" id="GLW52906.1"/>
    </source>
</evidence>
<dbReference type="Gene3D" id="3.40.50.2000">
    <property type="entry name" value="Glycogen Phosphorylase B"/>
    <property type="match status" value="1"/>
</dbReference>
<gene>
    <name evidence="2" type="ORF">Kpho01_09170</name>
</gene>
<dbReference type="InterPro" id="IPR055259">
    <property type="entry name" value="YkvP/CgeB_Glyco_trans-like"/>
</dbReference>
<dbReference type="OrthoDB" id="3435153at2"/>
<reference evidence="2" key="1">
    <citation type="submission" date="2023-02" db="EMBL/GenBank/DDBJ databases">
        <title>Kitasatospora phosalacinea NBRC 14362.</title>
        <authorList>
            <person name="Ichikawa N."/>
            <person name="Sato H."/>
            <person name="Tonouchi N."/>
        </authorList>
    </citation>
    <scope>NUCLEOTIDE SEQUENCE</scope>
    <source>
        <strain evidence="2">NBRC 14362</strain>
    </source>
</reference>